<dbReference type="InterPro" id="IPR050855">
    <property type="entry name" value="NDM-1-like"/>
</dbReference>
<accession>A0ABP7CZE2</accession>
<dbReference type="SMART" id="SM00849">
    <property type="entry name" value="Lactamase_B"/>
    <property type="match status" value="2"/>
</dbReference>
<organism evidence="3 4">
    <name type="scientific">Microlunatus aurantiacus</name>
    <dbReference type="NCBI Taxonomy" id="446786"/>
    <lineage>
        <taxon>Bacteria</taxon>
        <taxon>Bacillati</taxon>
        <taxon>Actinomycetota</taxon>
        <taxon>Actinomycetes</taxon>
        <taxon>Propionibacteriales</taxon>
        <taxon>Propionibacteriaceae</taxon>
        <taxon>Microlunatus</taxon>
    </lineage>
</organism>
<dbReference type="RefSeq" id="WP_344811423.1">
    <property type="nucleotide sequence ID" value="NZ_BAAAYX010000003.1"/>
</dbReference>
<dbReference type="InterPro" id="IPR036866">
    <property type="entry name" value="RibonucZ/Hydroxyglut_hydro"/>
</dbReference>
<dbReference type="PANTHER" id="PTHR42951">
    <property type="entry name" value="METALLO-BETA-LACTAMASE DOMAIN-CONTAINING"/>
    <property type="match status" value="1"/>
</dbReference>
<keyword evidence="4" id="KW-1185">Reference proteome</keyword>
<dbReference type="EMBL" id="BAAAYX010000003">
    <property type="protein sequence ID" value="GAA3697703.1"/>
    <property type="molecule type" value="Genomic_DNA"/>
</dbReference>
<gene>
    <name evidence="3" type="ORF">GCM10022204_12290</name>
</gene>
<name>A0ABP7CZE2_9ACTN</name>
<dbReference type="InterPro" id="IPR006311">
    <property type="entry name" value="TAT_signal"/>
</dbReference>
<dbReference type="Proteomes" id="UP001500051">
    <property type="component" value="Unassembled WGS sequence"/>
</dbReference>
<proteinExistence type="predicted"/>
<dbReference type="PANTHER" id="PTHR42951:SF22">
    <property type="entry name" value="METALLO BETA-LACTAMASE SUPERFAMILY LIPOPROTEIN"/>
    <property type="match status" value="1"/>
</dbReference>
<dbReference type="Gene3D" id="3.60.15.10">
    <property type="entry name" value="Ribonuclease Z/Hydroxyacylglutathione hydrolase-like"/>
    <property type="match status" value="2"/>
</dbReference>
<evidence type="ECO:0000259" key="2">
    <source>
        <dbReference type="SMART" id="SM00849"/>
    </source>
</evidence>
<dbReference type="SUPFAM" id="SSF56281">
    <property type="entry name" value="Metallo-hydrolase/oxidoreductase"/>
    <property type="match status" value="2"/>
</dbReference>
<feature type="region of interest" description="Disordered" evidence="1">
    <location>
        <begin position="1"/>
        <end position="21"/>
    </location>
</feature>
<evidence type="ECO:0000313" key="3">
    <source>
        <dbReference type="EMBL" id="GAA3697703.1"/>
    </source>
</evidence>
<sequence length="667" mass="71299">MTYPPFPDPVDEHTCRPGDPGEPALTRRNLLALAAAVSATGVVGASFGGDAAVARPRGTRARPLTLERLVPGFLPIVEDGYGNPIGDGWGGRVNPWGAYTAHRISITPSGLRTWRIDNLLTGAPRADGSVSSQDSTCWLFEGDERALLVDTAQNTPETMGVNDLASVCRHLLGHRDNGTVKKDPVDFDVAISHSHGDHTGKVPQMTGRTVYYPDLDWPTATPPANWVPVREDGGPTTHGNGSTVKKIDLGGRMITIVALYGHTPGSTGYLDAENAMIATGDALGSAFVWAQFASATTSTYLPMLRRLERKLSPLRGIVLLPAHYLQLSKYGRGKPPLNGRIGDLRYVQDMARAAEGALDGSIAAEPYHHVGREAVWIGGGSARLVYSLTNLYPGGPTGGRGVRRNYHRVEIPARYALEPTSDAPYAYLQNIRTDLTMIRDYATRSLFLMRGSSRALLIGSGAGTPGLADFVRRLLRGTGLELDLLLTSDDADQVGGLKQFAGHRIHVSAGSSLSGRRYRDLVRVGAGDRIDLGRDTARRRVRLEVHPLTGHATEGLTVLDPVSRVLYAGDALGTQGPAGLVLSSSLAAFGTALASWRSATDGRYDTLYTAHNHQWFTRPGYVDSLATATAAGLADDRAFVASSLPGYRALTAGTADVTAWIHVPVGR</sequence>
<reference evidence="4" key="1">
    <citation type="journal article" date="2019" name="Int. J. Syst. Evol. Microbiol.">
        <title>The Global Catalogue of Microorganisms (GCM) 10K type strain sequencing project: providing services to taxonomists for standard genome sequencing and annotation.</title>
        <authorList>
            <consortium name="The Broad Institute Genomics Platform"/>
            <consortium name="The Broad Institute Genome Sequencing Center for Infectious Disease"/>
            <person name="Wu L."/>
            <person name="Ma J."/>
        </authorList>
    </citation>
    <scope>NUCLEOTIDE SEQUENCE [LARGE SCALE GENOMIC DNA]</scope>
    <source>
        <strain evidence="4">JCM 16548</strain>
    </source>
</reference>
<dbReference type="InterPro" id="IPR001279">
    <property type="entry name" value="Metallo-B-lactamas"/>
</dbReference>
<evidence type="ECO:0000256" key="1">
    <source>
        <dbReference type="SAM" id="MobiDB-lite"/>
    </source>
</evidence>
<evidence type="ECO:0000313" key="4">
    <source>
        <dbReference type="Proteomes" id="UP001500051"/>
    </source>
</evidence>
<dbReference type="PROSITE" id="PS51318">
    <property type="entry name" value="TAT"/>
    <property type="match status" value="1"/>
</dbReference>
<dbReference type="Pfam" id="PF00753">
    <property type="entry name" value="Lactamase_B"/>
    <property type="match status" value="1"/>
</dbReference>
<feature type="domain" description="Metallo-beta-lactamase" evidence="2">
    <location>
        <begin position="134"/>
        <end position="323"/>
    </location>
</feature>
<protein>
    <recommendedName>
        <fullName evidence="2">Metallo-beta-lactamase domain-containing protein</fullName>
    </recommendedName>
</protein>
<feature type="domain" description="Metallo-beta-lactamase" evidence="2">
    <location>
        <begin position="443"/>
        <end position="611"/>
    </location>
</feature>
<comment type="caution">
    <text evidence="3">The sequence shown here is derived from an EMBL/GenBank/DDBJ whole genome shotgun (WGS) entry which is preliminary data.</text>
</comment>